<feature type="non-terminal residue" evidence="2">
    <location>
        <position position="1"/>
    </location>
</feature>
<keyword evidence="3" id="KW-1185">Reference proteome</keyword>
<comment type="caution">
    <text evidence="2">The sequence shown here is derived from an EMBL/GenBank/DDBJ whole genome shotgun (WGS) entry which is preliminary data.</text>
</comment>
<dbReference type="NCBIfam" id="NF047352">
    <property type="entry name" value="P_loop_sacsin"/>
    <property type="match status" value="1"/>
</dbReference>
<evidence type="ECO:0000313" key="2">
    <source>
        <dbReference type="EMBL" id="CAH3144839.1"/>
    </source>
</evidence>
<dbReference type="InterPro" id="IPR058210">
    <property type="entry name" value="SACS/Nov_dom"/>
</dbReference>
<sequence>KAATDSRTFFACLVVVEDDDDFNVIQPTLLQQLKTILDQYPDDGQILKELIQNAEDAGASQVKFLHDKHSYGKEKLHSQKLATFQASFGPALYAYNNAEFTKGDWRGIRMLCDSNKVKDPMKVGRFGLGFKSVFHMTGRYIAYMGHTISTIYICDHLPSILSNTRIGFIDPLEHLSDHEYRITGFSWLLKEQEKMEHIQDQFRPYKEIFDCNDEVFSDGKYGGTLFRFPLRQTPSKLSGTLYSEEKMERLFDSFFADAHLVLLFLRNLESIELYTREISEFMPKRIFQAKITEDSLELVRKKRKEFFDKIELGKHMLEPVTVTYPVTIEKVVMGIENNIQQFSFLVTSYCCGSDVSSEFERLLTDEELSYLPSVGVAMGVPSTENLPTPDVAGHVFCALPLPVQKKSMTGLPVHVNGFFALTQNRRHIKTPNKDQDDRSKLTEKSLLWNCCLMEEALPKAYVTMIKEAIINFNMNPDAVYNGRKGFTLLQTILLHHLSFRAWPDKEVIDPAWERLQKPFLQLLRGESFVYSPVSGGQWLKAEEAIFDTLDKNDSELKQLLVTILLQANQNVACLPDHVLETVTVTQEITPSLVQNVLKEFPTCYRSLDRMQKLLLLKFVLNGQFEELLGLELLPNAKRGFSSFSKKGEAIFICSRKPPQEISLLPGLEHRFLDHDIDEHLFKSLEAVEKQG</sequence>
<dbReference type="SUPFAM" id="SSF55874">
    <property type="entry name" value="ATPase domain of HSP90 chaperone/DNA topoisomerase II/histidine kinase"/>
    <property type="match status" value="1"/>
</dbReference>
<dbReference type="PANTHER" id="PTHR15600:SF42">
    <property type="entry name" value="SACSIN"/>
    <property type="match status" value="1"/>
</dbReference>
<accession>A0ABN8PJD6</accession>
<evidence type="ECO:0000313" key="3">
    <source>
        <dbReference type="Proteomes" id="UP001159405"/>
    </source>
</evidence>
<dbReference type="InterPro" id="IPR052972">
    <property type="entry name" value="Sacsin_chaperone_reg"/>
</dbReference>
<dbReference type="InterPro" id="IPR036890">
    <property type="entry name" value="HATPase_C_sf"/>
</dbReference>
<protein>
    <recommendedName>
        <fullName evidence="1">Sacsin/Nov domain-containing protein</fullName>
    </recommendedName>
</protein>
<reference evidence="2 3" key="1">
    <citation type="submission" date="2022-05" db="EMBL/GenBank/DDBJ databases">
        <authorList>
            <consortium name="Genoscope - CEA"/>
            <person name="William W."/>
        </authorList>
    </citation>
    <scope>NUCLEOTIDE SEQUENCE [LARGE SCALE GENOMIC DNA]</scope>
</reference>
<proteinExistence type="predicted"/>
<feature type="domain" description="Sacsin/Nov" evidence="1">
    <location>
        <begin position="28"/>
        <end position="280"/>
    </location>
</feature>
<name>A0ABN8PJD6_9CNID</name>
<dbReference type="Pfam" id="PF25794">
    <property type="entry name" value="SACS"/>
    <property type="match status" value="1"/>
</dbReference>
<evidence type="ECO:0000259" key="1">
    <source>
        <dbReference type="Pfam" id="PF25794"/>
    </source>
</evidence>
<gene>
    <name evidence="2" type="ORF">PLOB_00044151</name>
</gene>
<organism evidence="2 3">
    <name type="scientific">Porites lobata</name>
    <dbReference type="NCBI Taxonomy" id="104759"/>
    <lineage>
        <taxon>Eukaryota</taxon>
        <taxon>Metazoa</taxon>
        <taxon>Cnidaria</taxon>
        <taxon>Anthozoa</taxon>
        <taxon>Hexacorallia</taxon>
        <taxon>Scleractinia</taxon>
        <taxon>Fungiina</taxon>
        <taxon>Poritidae</taxon>
        <taxon>Porites</taxon>
    </lineage>
</organism>
<dbReference type="Proteomes" id="UP001159405">
    <property type="component" value="Unassembled WGS sequence"/>
</dbReference>
<dbReference type="PANTHER" id="PTHR15600">
    <property type="entry name" value="SACSIN"/>
    <property type="match status" value="1"/>
</dbReference>
<dbReference type="EMBL" id="CALNXK010000074">
    <property type="protein sequence ID" value="CAH3144839.1"/>
    <property type="molecule type" value="Genomic_DNA"/>
</dbReference>
<feature type="non-terminal residue" evidence="2">
    <location>
        <position position="691"/>
    </location>
</feature>